<dbReference type="CDD" id="cd05300">
    <property type="entry name" value="2-Hacid_dh_1"/>
    <property type="match status" value="1"/>
</dbReference>
<dbReference type="PANTHER" id="PTHR43333:SF1">
    <property type="entry name" value="D-ISOMER SPECIFIC 2-HYDROXYACID DEHYDROGENASE NAD-BINDING DOMAIN-CONTAINING PROTEIN"/>
    <property type="match status" value="1"/>
</dbReference>
<reference evidence="7 8" key="1">
    <citation type="submission" date="2021-03" db="EMBL/GenBank/DDBJ databases">
        <title>Genomic Encyclopedia of Type Strains, Phase IV (KMG-IV): sequencing the most valuable type-strain genomes for metagenomic binning, comparative biology and taxonomic classification.</title>
        <authorList>
            <person name="Goeker M."/>
        </authorList>
    </citation>
    <scope>NUCLEOTIDE SEQUENCE [LARGE SCALE GENOMIC DNA]</scope>
    <source>
        <strain evidence="7 8">DSM 25790</strain>
    </source>
</reference>
<dbReference type="Gene3D" id="3.40.50.720">
    <property type="entry name" value="NAD(P)-binding Rossmann-like Domain"/>
    <property type="match status" value="2"/>
</dbReference>
<dbReference type="InterPro" id="IPR006139">
    <property type="entry name" value="D-isomer_2_OHA_DH_cat_dom"/>
</dbReference>
<evidence type="ECO:0000256" key="1">
    <source>
        <dbReference type="ARBA" id="ARBA00005854"/>
    </source>
</evidence>
<keyword evidence="3" id="KW-0520">NAD</keyword>
<evidence type="ECO:0000259" key="5">
    <source>
        <dbReference type="Pfam" id="PF00389"/>
    </source>
</evidence>
<evidence type="ECO:0000259" key="6">
    <source>
        <dbReference type="Pfam" id="PF02826"/>
    </source>
</evidence>
<evidence type="ECO:0000313" key="8">
    <source>
        <dbReference type="Proteomes" id="UP001519294"/>
    </source>
</evidence>
<comment type="similarity">
    <text evidence="1 4">Belongs to the D-isomer specific 2-hydroxyacid dehydrogenase family.</text>
</comment>
<comment type="caution">
    <text evidence="7">The sequence shown here is derived from an EMBL/GenBank/DDBJ whole genome shotgun (WGS) entry which is preliminary data.</text>
</comment>
<keyword evidence="8" id="KW-1185">Reference proteome</keyword>
<evidence type="ECO:0000256" key="4">
    <source>
        <dbReference type="RuleBase" id="RU003719"/>
    </source>
</evidence>
<evidence type="ECO:0000313" key="7">
    <source>
        <dbReference type="EMBL" id="MBP2258941.1"/>
    </source>
</evidence>
<dbReference type="Proteomes" id="UP001519294">
    <property type="component" value="Unassembled WGS sequence"/>
</dbReference>
<protein>
    <submittedName>
        <fullName evidence="7">Phosphoglycerate dehydrogenase-like enzyme</fullName>
    </submittedName>
</protein>
<dbReference type="PANTHER" id="PTHR43333">
    <property type="entry name" value="2-HACID_DH_C DOMAIN-CONTAINING PROTEIN"/>
    <property type="match status" value="1"/>
</dbReference>
<evidence type="ECO:0000256" key="2">
    <source>
        <dbReference type="ARBA" id="ARBA00023002"/>
    </source>
</evidence>
<organism evidence="7 8">
    <name type="scientific">Virgibacillus alimentarius</name>
    <dbReference type="NCBI Taxonomy" id="698769"/>
    <lineage>
        <taxon>Bacteria</taxon>
        <taxon>Bacillati</taxon>
        <taxon>Bacillota</taxon>
        <taxon>Bacilli</taxon>
        <taxon>Bacillales</taxon>
        <taxon>Bacillaceae</taxon>
        <taxon>Virgibacillus</taxon>
    </lineage>
</organism>
<dbReference type="SUPFAM" id="SSF51735">
    <property type="entry name" value="NAD(P)-binding Rossmann-fold domains"/>
    <property type="match status" value="1"/>
</dbReference>
<dbReference type="RefSeq" id="WP_029271066.1">
    <property type="nucleotide sequence ID" value="NZ_JAGIKX010000043.1"/>
</dbReference>
<feature type="domain" description="D-isomer specific 2-hydroxyacid dehydrogenase catalytic" evidence="5">
    <location>
        <begin position="3"/>
        <end position="304"/>
    </location>
</feature>
<sequence length="317" mass="36228">MTILFSVKLSQKDQQRLKENYPDQVLNFYKNMKEAKQYIQEAEILVTYGADLTSELIEQADHLKWIMVLSAGIDKLPLKAIQKKDILITNARGIHKKPMAEYAISMLLQVYRQEKLLMQMETNKEWTRRSIRIQEISGKTMVIAGTGSIGQEVARLSKAFFMKTYGVSKSGRPTDFFDKTFTTDEMDRILPEADFLVSVLPSTDETKGLLTFDHFKLMPEHAVFLNMGRGDLVTSEDILKAVQDEEIAHVILDVFEEEPLPADHPIWAEENITVTPHISGVSNHYLSRALEIFEKNLSAYLDNSKEFLNTVDISKGY</sequence>
<dbReference type="EMBL" id="JAGIKX010000043">
    <property type="protein sequence ID" value="MBP2258941.1"/>
    <property type="molecule type" value="Genomic_DNA"/>
</dbReference>
<dbReference type="InterPro" id="IPR006140">
    <property type="entry name" value="D-isomer_DH_NAD-bd"/>
</dbReference>
<dbReference type="Pfam" id="PF02826">
    <property type="entry name" value="2-Hacid_dh_C"/>
    <property type="match status" value="1"/>
</dbReference>
<accession>A0ABS4SBR9</accession>
<gene>
    <name evidence="7" type="ORF">J2Z81_002929</name>
</gene>
<dbReference type="Pfam" id="PF00389">
    <property type="entry name" value="2-Hacid_dh"/>
    <property type="match status" value="1"/>
</dbReference>
<keyword evidence="2 4" id="KW-0560">Oxidoreductase</keyword>
<dbReference type="SUPFAM" id="SSF52283">
    <property type="entry name" value="Formate/glycerate dehydrogenase catalytic domain-like"/>
    <property type="match status" value="1"/>
</dbReference>
<proteinExistence type="inferred from homology"/>
<evidence type="ECO:0000256" key="3">
    <source>
        <dbReference type="ARBA" id="ARBA00023027"/>
    </source>
</evidence>
<dbReference type="InterPro" id="IPR036291">
    <property type="entry name" value="NAD(P)-bd_dom_sf"/>
</dbReference>
<name>A0ABS4SBR9_9BACI</name>
<feature type="domain" description="D-isomer specific 2-hydroxyacid dehydrogenase NAD-binding" evidence="6">
    <location>
        <begin position="104"/>
        <end position="279"/>
    </location>
</feature>